<proteinExistence type="predicted"/>
<evidence type="ECO:0000313" key="4">
    <source>
        <dbReference type="EMBL" id="SDJ98971.1"/>
    </source>
</evidence>
<dbReference type="EMBL" id="FNED01000035">
    <property type="protein sequence ID" value="SDJ98971.1"/>
    <property type="molecule type" value="Genomic_DNA"/>
</dbReference>
<keyword evidence="1" id="KW-0378">Hydrolase</keyword>
<dbReference type="InterPro" id="IPR002508">
    <property type="entry name" value="MurNAc-LAA_cat"/>
</dbReference>
<dbReference type="AlphaFoldDB" id="A0A0D1V0V5"/>
<evidence type="ECO:0000256" key="1">
    <source>
        <dbReference type="ARBA" id="ARBA00022801"/>
    </source>
</evidence>
<dbReference type="GO" id="GO:0008745">
    <property type="term" value="F:N-acetylmuramoyl-L-alanine amidase activity"/>
    <property type="evidence" value="ECO:0007669"/>
    <property type="project" value="InterPro"/>
</dbReference>
<dbReference type="RefSeq" id="WP_043066263.1">
    <property type="nucleotide sequence ID" value="NZ_BJOA01000105.1"/>
</dbReference>
<dbReference type="GeneID" id="42308794"/>
<dbReference type="InterPro" id="IPR014234">
    <property type="entry name" value="Spore_CwlD"/>
</dbReference>
<dbReference type="PANTHER" id="PTHR30404">
    <property type="entry name" value="N-ACETYLMURAMOYL-L-ALANINE AMIDASE"/>
    <property type="match status" value="1"/>
</dbReference>
<dbReference type="Gene3D" id="3.40.630.40">
    <property type="entry name" value="Zn-dependent exopeptidases"/>
    <property type="match status" value="1"/>
</dbReference>
<dbReference type="EMBL" id="LGUG01000009">
    <property type="protein sequence ID" value="KON90712.1"/>
    <property type="molecule type" value="Genomic_DNA"/>
</dbReference>
<evidence type="ECO:0000313" key="6">
    <source>
        <dbReference type="Proteomes" id="UP000182836"/>
    </source>
</evidence>
<keyword evidence="5" id="KW-1185">Reference proteome</keyword>
<reference evidence="3 5" key="1">
    <citation type="submission" date="2015-07" db="EMBL/GenBank/DDBJ databases">
        <title>Fjat-14205 dsm 2895.</title>
        <authorList>
            <person name="Liu B."/>
            <person name="Wang J."/>
            <person name="Zhu Y."/>
            <person name="Liu G."/>
            <person name="Chen Q."/>
            <person name="Chen Z."/>
            <person name="Lan J."/>
            <person name="Che J."/>
            <person name="Ge C."/>
            <person name="Shi H."/>
            <person name="Pan Z."/>
            <person name="Liu X."/>
        </authorList>
    </citation>
    <scope>NUCLEOTIDE SEQUENCE [LARGE SCALE GENOMIC DNA]</scope>
    <source>
        <strain evidence="3 5">DSM 2895</strain>
    </source>
</reference>
<dbReference type="GO" id="GO:0030288">
    <property type="term" value="C:outer membrane-bounded periplasmic space"/>
    <property type="evidence" value="ECO:0007669"/>
    <property type="project" value="TreeGrafter"/>
</dbReference>
<dbReference type="NCBIfam" id="TIGR02883">
    <property type="entry name" value="spore_cwlD"/>
    <property type="match status" value="1"/>
</dbReference>
<sequence length="239" mass="26287">MLRRKALSWLGALLLLVTLFTYNMPADDESWSTWSLPLSGKIIVVDAGHGGPDGGAKSKAGLIEKDVTLPISLFLRDFLQEAGALVVMTRETDIDLANPGTKGLSKRKTEDLLSRARLIKEKEADLLISIHLNAIPSPRWKGAQTFYSPTLKGSGQVAHLIQDEIKRVVNNTDRTAKKTGDIFILRAVECPAALVEVGFLSNEQEAKLMESSQYQKQMANAVYQGILRYYSGETVEGVQ</sequence>
<feature type="domain" description="MurNAc-LAA" evidence="2">
    <location>
        <begin position="116"/>
        <end position="227"/>
    </location>
</feature>
<protein>
    <submittedName>
        <fullName evidence="3">N-acetylmuramoyl-L-alanine amidase</fullName>
    </submittedName>
</protein>
<dbReference type="PATRIC" id="fig|47500.12.peg.3266"/>
<dbReference type="PANTHER" id="PTHR30404:SF0">
    <property type="entry name" value="N-ACETYLMURAMOYL-L-ALANINE AMIDASE AMIC"/>
    <property type="match status" value="1"/>
</dbReference>
<dbReference type="Pfam" id="PF01520">
    <property type="entry name" value="Amidase_3"/>
    <property type="match status" value="1"/>
</dbReference>
<evidence type="ECO:0000259" key="2">
    <source>
        <dbReference type="SMART" id="SM00646"/>
    </source>
</evidence>
<dbReference type="Proteomes" id="UP000037269">
    <property type="component" value="Unassembled WGS sequence"/>
</dbReference>
<accession>A0A0D1V0V5</accession>
<dbReference type="SMART" id="SM00646">
    <property type="entry name" value="Ami_3"/>
    <property type="match status" value="1"/>
</dbReference>
<dbReference type="Proteomes" id="UP000182836">
    <property type="component" value="Unassembled WGS sequence"/>
</dbReference>
<dbReference type="GO" id="GO:0009253">
    <property type="term" value="P:peptidoglycan catabolic process"/>
    <property type="evidence" value="ECO:0007669"/>
    <property type="project" value="InterPro"/>
</dbReference>
<organism evidence="3 5">
    <name type="scientific">Aneurinibacillus migulanus</name>
    <name type="common">Bacillus migulanus</name>
    <dbReference type="NCBI Taxonomy" id="47500"/>
    <lineage>
        <taxon>Bacteria</taxon>
        <taxon>Bacillati</taxon>
        <taxon>Bacillota</taxon>
        <taxon>Bacilli</taxon>
        <taxon>Bacillales</taxon>
        <taxon>Paenibacillaceae</taxon>
        <taxon>Aneurinibacillus group</taxon>
        <taxon>Aneurinibacillus</taxon>
    </lineage>
</organism>
<dbReference type="InterPro" id="IPR050695">
    <property type="entry name" value="N-acetylmuramoyl_amidase_3"/>
</dbReference>
<dbReference type="SUPFAM" id="SSF53187">
    <property type="entry name" value="Zn-dependent exopeptidases"/>
    <property type="match status" value="1"/>
</dbReference>
<evidence type="ECO:0000313" key="5">
    <source>
        <dbReference type="Proteomes" id="UP000037269"/>
    </source>
</evidence>
<gene>
    <name evidence="3" type="ORF">AF333_27085</name>
    <name evidence="4" type="ORF">SAMN04487909_1357</name>
</gene>
<dbReference type="CDD" id="cd02696">
    <property type="entry name" value="MurNAc-LAA"/>
    <property type="match status" value="1"/>
</dbReference>
<name>A0A0D1V0V5_ANEMI</name>
<reference evidence="4 6" key="2">
    <citation type="submission" date="2016-10" db="EMBL/GenBank/DDBJ databases">
        <authorList>
            <person name="de Groot N.N."/>
        </authorList>
    </citation>
    <scope>NUCLEOTIDE SEQUENCE [LARGE SCALE GENOMIC DNA]</scope>
    <source>
        <strain evidence="4 6">DSM 2895</strain>
    </source>
</reference>
<evidence type="ECO:0000313" key="3">
    <source>
        <dbReference type="EMBL" id="KON90712.1"/>
    </source>
</evidence>
<dbReference type="STRING" id="47500.AF333_27085"/>